<reference evidence="2 3" key="1">
    <citation type="submission" date="2024-06" db="EMBL/GenBank/DDBJ databases">
        <title>The Natural Products Discovery Center: Release of the First 8490 Sequenced Strains for Exploring Actinobacteria Biosynthetic Diversity.</title>
        <authorList>
            <person name="Kalkreuter E."/>
            <person name="Kautsar S.A."/>
            <person name="Yang D."/>
            <person name="Bader C.D."/>
            <person name="Teijaro C.N."/>
            <person name="Fluegel L."/>
            <person name="Davis C.M."/>
            <person name="Simpson J.R."/>
            <person name="Lauterbach L."/>
            <person name="Steele A.D."/>
            <person name="Gui C."/>
            <person name="Meng S."/>
            <person name="Li G."/>
            <person name="Viehrig K."/>
            <person name="Ye F."/>
            <person name="Su P."/>
            <person name="Kiefer A.F."/>
            <person name="Nichols A."/>
            <person name="Cepeda A.J."/>
            <person name="Yan W."/>
            <person name="Fan B."/>
            <person name="Jiang Y."/>
            <person name="Adhikari A."/>
            <person name="Zheng C.-J."/>
            <person name="Schuster L."/>
            <person name="Cowan T.M."/>
            <person name="Smanski M.J."/>
            <person name="Chevrette M.G."/>
            <person name="De Carvalho L.P.S."/>
            <person name="Shen B."/>
        </authorList>
    </citation>
    <scope>NUCLEOTIDE SEQUENCE [LARGE SCALE GENOMIC DNA]</scope>
    <source>
        <strain evidence="2 3">NPDC050671</strain>
    </source>
</reference>
<gene>
    <name evidence="2" type="ORF">AB0H72_09900</name>
</gene>
<feature type="region of interest" description="Disordered" evidence="1">
    <location>
        <begin position="46"/>
        <end position="71"/>
    </location>
</feature>
<comment type="caution">
    <text evidence="2">The sequence shown here is derived from an EMBL/GenBank/DDBJ whole genome shotgun (WGS) entry which is preliminary data.</text>
</comment>
<keyword evidence="3" id="KW-1185">Reference proteome</keyword>
<organism evidence="2 3">
    <name type="scientific">Nocardia fusca</name>
    <dbReference type="NCBI Taxonomy" id="941183"/>
    <lineage>
        <taxon>Bacteria</taxon>
        <taxon>Bacillati</taxon>
        <taxon>Actinomycetota</taxon>
        <taxon>Actinomycetes</taxon>
        <taxon>Mycobacteriales</taxon>
        <taxon>Nocardiaceae</taxon>
        <taxon>Nocardia</taxon>
    </lineage>
</organism>
<name>A0ABV3F5L1_9NOCA</name>
<accession>A0ABV3F5L1</accession>
<dbReference type="EMBL" id="JBFAIH010000004">
    <property type="protein sequence ID" value="MEV0363002.1"/>
    <property type="molecule type" value="Genomic_DNA"/>
</dbReference>
<protein>
    <submittedName>
        <fullName evidence="2">Uncharacterized protein</fullName>
    </submittedName>
</protein>
<evidence type="ECO:0000313" key="2">
    <source>
        <dbReference type="EMBL" id="MEV0363002.1"/>
    </source>
</evidence>
<proteinExistence type="predicted"/>
<dbReference type="RefSeq" id="WP_357976437.1">
    <property type="nucleotide sequence ID" value="NZ_JBFAIH010000004.1"/>
</dbReference>
<dbReference type="Proteomes" id="UP001551658">
    <property type="component" value="Unassembled WGS sequence"/>
</dbReference>
<sequence length="71" mass="7756">MQIQVNTDSNIDGSEKLIRHLEEEIASTLESFSDQIVSIEAHLSDQNAGKADRATSDACSRLVQPVGSRSR</sequence>
<evidence type="ECO:0000313" key="3">
    <source>
        <dbReference type="Proteomes" id="UP001551658"/>
    </source>
</evidence>
<evidence type="ECO:0000256" key="1">
    <source>
        <dbReference type="SAM" id="MobiDB-lite"/>
    </source>
</evidence>